<accession>A0A0D6QYY1</accession>
<protein>
    <recommendedName>
        <fullName evidence="2">DUF868 domain-containing protein</fullName>
    </recommendedName>
</protein>
<evidence type="ECO:0000313" key="1">
    <source>
        <dbReference type="EMBL" id="JAG95223.1"/>
    </source>
</evidence>
<proteinExistence type="predicted"/>
<organism evidence="1">
    <name type="scientific">Araucaria cunninghamii</name>
    <name type="common">Hoop pine</name>
    <name type="synonym">Moreton Bay pine</name>
    <dbReference type="NCBI Taxonomy" id="56994"/>
    <lineage>
        <taxon>Eukaryota</taxon>
        <taxon>Viridiplantae</taxon>
        <taxon>Streptophyta</taxon>
        <taxon>Embryophyta</taxon>
        <taxon>Tracheophyta</taxon>
        <taxon>Spermatophyta</taxon>
        <taxon>Pinopsida</taxon>
        <taxon>Pinidae</taxon>
        <taxon>Conifers II</taxon>
        <taxon>Araucariales</taxon>
        <taxon>Araucariaceae</taxon>
        <taxon>Araucaria</taxon>
    </lineage>
</organism>
<dbReference type="PANTHER" id="PTHR31972:SF74">
    <property type="entry name" value="EXPRESSED PROTEIN"/>
    <property type="match status" value="1"/>
</dbReference>
<dbReference type="AlphaFoldDB" id="A0A0D6QYY1"/>
<sequence>MPDPIPSCFFGDAHLGRGKEAQNLVTCMYQTKLAGHCRLLTVTWCKNATGQDLSVSVDDPLDQSVCKIDLKPWCFWKKQGSKGFEVNGTKVQVCWDLCSAKFCGPEPQEGYYVAVVCEEDLILLLGDMKKEALRKTKARPSIIEATLVSRKEHVFGKKYFTTRTRLDEAQSQPHEISIECQTTGPRDPEMSIRIDGKVVVNVKRLLWKFRGNQTINLSGAPVQVFWDVHDWLFNPGLGHALFIFKRICSSSVPEKSTAQDSSSNDASMKFASCASTEGRNLGNSSAYCLLLYAWKLN</sequence>
<dbReference type="PANTHER" id="PTHR31972">
    <property type="entry name" value="EXPRESSED PROTEIN"/>
    <property type="match status" value="1"/>
</dbReference>
<dbReference type="InterPro" id="IPR008586">
    <property type="entry name" value="DUF868_pln"/>
</dbReference>
<reference evidence="1" key="1">
    <citation type="submission" date="2015-03" db="EMBL/GenBank/DDBJ databases">
        <title>A transcriptome of Araucaria cunninghamii, an australian fine timber species.</title>
        <authorList>
            <person name="Jing Yi C.J.Y."/>
            <person name="Yin San L.Y.S."/>
            <person name="Abdul Karim S.S."/>
            <person name="Wan Azmi N.N."/>
            <person name="Hercus R.R."/>
            <person name="Croft L.L."/>
        </authorList>
    </citation>
    <scope>NUCLEOTIDE SEQUENCE</scope>
    <source>
        <strain evidence="1">MI0301</strain>
        <tissue evidence="1">Leaf</tissue>
    </source>
</reference>
<name>A0A0D6QYY1_ARACU</name>
<evidence type="ECO:0008006" key="2">
    <source>
        <dbReference type="Google" id="ProtNLM"/>
    </source>
</evidence>
<dbReference type="Pfam" id="PF05910">
    <property type="entry name" value="DUF868"/>
    <property type="match status" value="1"/>
</dbReference>
<dbReference type="EMBL" id="GCKF01041185">
    <property type="protein sequence ID" value="JAG95223.1"/>
    <property type="molecule type" value="Transcribed_RNA"/>
</dbReference>